<feature type="domain" description="Cupin type-2" evidence="2">
    <location>
        <begin position="41"/>
        <end position="109"/>
    </location>
</feature>
<evidence type="ECO:0000256" key="1">
    <source>
        <dbReference type="ARBA" id="ARBA00022723"/>
    </source>
</evidence>
<protein>
    <submittedName>
        <fullName evidence="3">Cupin domain protein</fullName>
    </submittedName>
</protein>
<evidence type="ECO:0000259" key="2">
    <source>
        <dbReference type="Pfam" id="PF07883"/>
    </source>
</evidence>
<dbReference type="EMBL" id="QFGA01000002">
    <property type="protein sequence ID" value="TEB05937.1"/>
    <property type="molecule type" value="Genomic_DNA"/>
</dbReference>
<dbReference type="Gene3D" id="2.60.120.10">
    <property type="entry name" value="Jelly Rolls"/>
    <property type="match status" value="1"/>
</dbReference>
<dbReference type="Proteomes" id="UP000298324">
    <property type="component" value="Unassembled WGS sequence"/>
</dbReference>
<dbReference type="SUPFAM" id="SSF51182">
    <property type="entry name" value="RmlC-like cupins"/>
    <property type="match status" value="1"/>
</dbReference>
<dbReference type="AlphaFoldDB" id="A0A4Y7RC85"/>
<dbReference type="InterPro" id="IPR013096">
    <property type="entry name" value="Cupin_2"/>
</dbReference>
<dbReference type="PANTHER" id="PTHR35848">
    <property type="entry name" value="OXALATE-BINDING PROTEIN"/>
    <property type="match status" value="1"/>
</dbReference>
<name>A0A4Y7RC85_9FIRM</name>
<dbReference type="InterPro" id="IPR014710">
    <property type="entry name" value="RmlC-like_jellyroll"/>
</dbReference>
<evidence type="ECO:0000313" key="4">
    <source>
        <dbReference type="Proteomes" id="UP000298324"/>
    </source>
</evidence>
<dbReference type="InterPro" id="IPR051610">
    <property type="entry name" value="GPI/OXD"/>
</dbReference>
<dbReference type="PANTHER" id="PTHR35848:SF6">
    <property type="entry name" value="CUPIN TYPE-2 DOMAIN-CONTAINING PROTEIN"/>
    <property type="match status" value="1"/>
</dbReference>
<dbReference type="Pfam" id="PF07883">
    <property type="entry name" value="Cupin_2"/>
    <property type="match status" value="1"/>
</dbReference>
<sequence>MFVGSVKNLEEIKVNAPGAVNAFKKTLIGPQEGWEGWVMRLFSLKDGGKSPRHSHPWPHINYILRGQGVLFVDGKETLLGEGSVAYVPAGSLHQFSSTSNEELDFICIVPEEGDK</sequence>
<keyword evidence="4" id="KW-1185">Reference proteome</keyword>
<dbReference type="GO" id="GO:0046872">
    <property type="term" value="F:metal ion binding"/>
    <property type="evidence" value="ECO:0007669"/>
    <property type="project" value="UniProtKB-KW"/>
</dbReference>
<evidence type="ECO:0000313" key="3">
    <source>
        <dbReference type="EMBL" id="TEB05937.1"/>
    </source>
</evidence>
<organism evidence="3 4">
    <name type="scientific">Pelotomaculum schinkii</name>
    <dbReference type="NCBI Taxonomy" id="78350"/>
    <lineage>
        <taxon>Bacteria</taxon>
        <taxon>Bacillati</taxon>
        <taxon>Bacillota</taxon>
        <taxon>Clostridia</taxon>
        <taxon>Eubacteriales</taxon>
        <taxon>Desulfotomaculaceae</taxon>
        <taxon>Pelotomaculum</taxon>
    </lineage>
</organism>
<comment type="caution">
    <text evidence="3">The sequence shown here is derived from an EMBL/GenBank/DDBJ whole genome shotgun (WGS) entry which is preliminary data.</text>
</comment>
<dbReference type="RefSeq" id="WP_190258614.1">
    <property type="nucleotide sequence ID" value="NZ_QFGA01000002.1"/>
</dbReference>
<accession>A0A4Y7RC85</accession>
<gene>
    <name evidence="3" type="ORF">Psch_02979</name>
</gene>
<dbReference type="InterPro" id="IPR011051">
    <property type="entry name" value="RmlC_Cupin_sf"/>
</dbReference>
<keyword evidence="1" id="KW-0479">Metal-binding</keyword>
<proteinExistence type="predicted"/>
<dbReference type="CDD" id="cd02222">
    <property type="entry name" value="cupin_TM1459-like"/>
    <property type="match status" value="1"/>
</dbReference>
<reference evidence="3 4" key="1">
    <citation type="journal article" date="2018" name="Environ. Microbiol.">
        <title>Novel energy conservation strategies and behaviour of Pelotomaculum schinkii driving syntrophic propionate catabolism.</title>
        <authorList>
            <person name="Hidalgo-Ahumada C.A.P."/>
            <person name="Nobu M.K."/>
            <person name="Narihiro T."/>
            <person name="Tamaki H."/>
            <person name="Liu W.T."/>
            <person name="Kamagata Y."/>
            <person name="Stams A.J.M."/>
            <person name="Imachi H."/>
            <person name="Sousa D.Z."/>
        </authorList>
    </citation>
    <scope>NUCLEOTIDE SEQUENCE [LARGE SCALE GENOMIC DNA]</scope>
    <source>
        <strain evidence="3 4">HH</strain>
    </source>
</reference>